<feature type="transmembrane region" description="Helical" evidence="1">
    <location>
        <begin position="35"/>
        <end position="52"/>
    </location>
</feature>
<sequence length="61" mass="6909">MTRINCNFIIAAFLIWNIFILAGAAYLIYWKGVTAWLLLLAILLMAPSYNMITGNKMITIV</sequence>
<reference evidence="2" key="1">
    <citation type="journal article" date="2017" name="Front. Microbiol.">
        <title>Genome Characterization of the First Mimiviruses of Lineage C Isolated in Brazil.</title>
        <authorList>
            <person name="Assis F.L."/>
            <person name="Franco-Luiz A.P.M."/>
            <person name="Dos Santos R.N."/>
            <person name="Campos F.S."/>
            <person name="Dornas F.P."/>
            <person name="Borato P.V.M."/>
            <person name="Franco A.C."/>
            <person name="Abrahao J.S."/>
            <person name="Colson P."/>
            <person name="Scola B."/>
        </authorList>
    </citation>
    <scope>NUCLEOTIDE SEQUENCE [LARGE SCALE GENOMIC DNA]</scope>
</reference>
<dbReference type="EMBL" id="MG602507">
    <property type="protein sequence ID" value="AVG46203.1"/>
    <property type="molecule type" value="Genomic_DNA"/>
</dbReference>
<organism evidence="2">
    <name type="scientific">Acanthamoeba polyphaga mimivirus</name>
    <name type="common">APMV</name>
    <dbReference type="NCBI Taxonomy" id="212035"/>
    <lineage>
        <taxon>Viruses</taxon>
        <taxon>Varidnaviria</taxon>
        <taxon>Bamfordvirae</taxon>
        <taxon>Nucleocytoviricota</taxon>
        <taxon>Megaviricetes</taxon>
        <taxon>Imitervirales</taxon>
        <taxon>Mimiviridae</taxon>
        <taxon>Megamimivirinae</taxon>
        <taxon>Mimivirus</taxon>
        <taxon>Mimivirus bradfordmassiliense</taxon>
    </lineage>
</organism>
<evidence type="ECO:0000313" key="2">
    <source>
        <dbReference type="EMBL" id="AVG46203.1"/>
    </source>
</evidence>
<keyword evidence="1" id="KW-0472">Membrane</keyword>
<feature type="transmembrane region" description="Helical" evidence="1">
    <location>
        <begin position="7"/>
        <end position="29"/>
    </location>
</feature>
<keyword evidence="1" id="KW-1133">Transmembrane helix</keyword>
<protein>
    <submittedName>
        <fullName evidence="2">Uncharacterized protein</fullName>
    </submittedName>
</protein>
<name>A0A2L2DJ53_MIMIV</name>
<proteinExistence type="predicted"/>
<dbReference type="Proteomes" id="UP000280369">
    <property type="component" value="Segment"/>
</dbReference>
<organismHost>
    <name type="scientific">Acanthamoeba polyphaga</name>
    <name type="common">Amoeba</name>
    <dbReference type="NCBI Taxonomy" id="5757"/>
</organismHost>
<dbReference type="EMBL" id="MG602508">
    <property type="protein sequence ID" value="AVG47309.1"/>
    <property type="molecule type" value="Genomic_DNA"/>
</dbReference>
<dbReference type="Proteomes" id="UP000279644">
    <property type="component" value="Segment"/>
</dbReference>
<evidence type="ECO:0000256" key="1">
    <source>
        <dbReference type="SAM" id="Phobius"/>
    </source>
</evidence>
<accession>A0A2L2DJ53</accession>
<keyword evidence="1" id="KW-0812">Transmembrane</keyword>